<dbReference type="GO" id="GO:0051707">
    <property type="term" value="P:response to other organism"/>
    <property type="evidence" value="ECO:0007669"/>
    <property type="project" value="UniProtKB-ARBA"/>
</dbReference>
<keyword evidence="3" id="KW-0677">Repeat</keyword>
<evidence type="ECO:0000259" key="8">
    <source>
        <dbReference type="Pfam" id="PF00931"/>
    </source>
</evidence>
<comment type="similarity">
    <text evidence="1">Belongs to the disease resistance NB-LRR family.</text>
</comment>
<dbReference type="GO" id="GO:0005524">
    <property type="term" value="F:ATP binding"/>
    <property type="evidence" value="ECO:0007669"/>
    <property type="project" value="UniProtKB-KW"/>
</dbReference>
<dbReference type="SUPFAM" id="SSF52058">
    <property type="entry name" value="L domain-like"/>
    <property type="match status" value="1"/>
</dbReference>
<dbReference type="Gene3D" id="3.80.10.10">
    <property type="entry name" value="Ribonuclease Inhibitor"/>
    <property type="match status" value="2"/>
</dbReference>
<dbReference type="OrthoDB" id="771937at2759"/>
<evidence type="ECO:0000256" key="7">
    <source>
        <dbReference type="SAM" id="MobiDB-lite"/>
    </source>
</evidence>
<dbReference type="SMR" id="A0A3B6FYJ3"/>
<evidence type="ECO:0000313" key="13">
    <source>
        <dbReference type="Proteomes" id="UP000019116"/>
    </source>
</evidence>
<keyword evidence="13" id="KW-1185">Reference proteome</keyword>
<evidence type="ECO:0000259" key="11">
    <source>
        <dbReference type="Pfam" id="PF25019"/>
    </source>
</evidence>
<feature type="domain" description="R13L1/DRL21-like LRR repeat region" evidence="11">
    <location>
        <begin position="767"/>
        <end position="877"/>
    </location>
</feature>
<dbReference type="Gramene" id="TraesROB_scaffold_000542_01G000200.1">
    <property type="protein sequence ID" value="TraesROB_scaffold_000542_01G000200.1"/>
    <property type="gene ID" value="TraesROB_scaffold_000542_01G000200"/>
</dbReference>
<keyword evidence="5" id="KW-0611">Plant defense</keyword>
<evidence type="ECO:0000256" key="6">
    <source>
        <dbReference type="ARBA" id="ARBA00022840"/>
    </source>
</evidence>
<protein>
    <recommendedName>
        <fullName evidence="14">NB-ARC domain-containing protein</fullName>
    </recommendedName>
</protein>
<feature type="domain" description="Disease resistance N-terminal" evidence="9">
    <location>
        <begin position="103"/>
        <end position="161"/>
    </location>
</feature>
<dbReference type="InterPro" id="IPR036388">
    <property type="entry name" value="WH-like_DNA-bd_sf"/>
</dbReference>
<keyword evidence="4" id="KW-0547">Nucleotide-binding</keyword>
<reference evidence="12" key="2">
    <citation type="submission" date="2018-10" db="UniProtKB">
        <authorList>
            <consortium name="EnsemblPlants"/>
        </authorList>
    </citation>
    <scope>IDENTIFICATION</scope>
</reference>
<dbReference type="Proteomes" id="UP000019116">
    <property type="component" value="Chromosome 3B"/>
</dbReference>
<dbReference type="Pfam" id="PF25019">
    <property type="entry name" value="LRR_R13L1-DRL21"/>
    <property type="match status" value="1"/>
</dbReference>
<dbReference type="Gramene" id="TraesCS3B02G576700.1">
    <property type="protein sequence ID" value="TraesCS3B02G576700.1"/>
    <property type="gene ID" value="TraesCS3B02G576700"/>
</dbReference>
<organism evidence="12">
    <name type="scientific">Triticum aestivum</name>
    <name type="common">Wheat</name>
    <dbReference type="NCBI Taxonomy" id="4565"/>
    <lineage>
        <taxon>Eukaryota</taxon>
        <taxon>Viridiplantae</taxon>
        <taxon>Streptophyta</taxon>
        <taxon>Embryophyta</taxon>
        <taxon>Tracheophyta</taxon>
        <taxon>Spermatophyta</taxon>
        <taxon>Magnoliopsida</taxon>
        <taxon>Liliopsida</taxon>
        <taxon>Poales</taxon>
        <taxon>Poaceae</taxon>
        <taxon>BOP clade</taxon>
        <taxon>Pooideae</taxon>
        <taxon>Triticodae</taxon>
        <taxon>Triticeae</taxon>
        <taxon>Triticinae</taxon>
        <taxon>Triticum</taxon>
    </lineage>
</organism>
<feature type="domain" description="NB-ARC" evidence="8">
    <location>
        <begin position="279"/>
        <end position="434"/>
    </location>
</feature>
<evidence type="ECO:0008006" key="14">
    <source>
        <dbReference type="Google" id="ProtNLM"/>
    </source>
</evidence>
<name>A0A3B6FYJ3_WHEAT</name>
<evidence type="ECO:0000313" key="12">
    <source>
        <dbReference type="EnsemblPlants" id="TraesCS3B02G576700.1"/>
    </source>
</evidence>
<dbReference type="Pfam" id="PF18052">
    <property type="entry name" value="Rx_N"/>
    <property type="match status" value="1"/>
</dbReference>
<proteinExistence type="inferred from homology"/>
<sequence length="1248" mass="140234">MVSSWPERTWGSISRTRTKPEKAAGMQNFDAAGADKISKVKTETDNNVIMEEADFDSVDDKVVEPWMATGGEFVKLFQWMRSAISSQYSGRSVPREPEIQGEVSKLDEHLQGLRDTLPEMYVLINAAEWRSYEDSIAEILPNLRNSVYDAEDLLDEFKWYELKVTVEGNANQCPFSDFFNDVITGSFNEKVQCVQDRLDDLLNQLEKMGLHEDSYESVRRFDKSVRPKTTYLLNESEIFGGAQELKKVIGFLTEPNKSGSARSKHMSANKDNDESKIPGLHVLPIVGIGGIGKTCLAQHVCNHPDIRSHFNLIIWICVSDDFDVIRLTKEAIESCSGERPTSDHLGTLQHALSEHVRDKKVFIILDDLWGDAFKEDSKYWNIFCAPLKNNGRESLMLVTTRSPMVARKVCTMDPFTLHGLWGVPLWNFFKQCIFGSESSNNDPNLEHIGMSIRHKLVGSPLAAKTVGLLLRMDLCASHWNYVLGSELWELKQEKTDILPSLQLSYMYLPFHLRRCFAFCAVYPKNYRFQKKNLAEIWVAEGFVEPEGDIKATDIGCRYFEELVNESFFRQVSGSYKIPHLMHDMAKLVSRNDCFIIRENADFGKVPRNVRHLSILSGEDFKKADLLSLCKHTKLRTLLCNELSGSDDISAVMDHWCSGLHRLRVMCCASTKELPDSLGNLKHLRYLDISKACPLNRLPSAFCYLYRLQFVYARKCKIVILVDDFSKLISLRRFDSDGFVYNAGCDLDIDATGRHGLGIGLKKNWSDLKVLRIYNLGMISKDAVAEVELKNKQCLHNLKLEWSMDSYWYNSRRCEEEILSAKENDIKVLQVLEPPSILKSLLVKGYGGVSLPSWCGPENSPSSASLTLDTSDGLESIPLPESTSLSRTSQRIELNEMPVELLVNSNKETIGIFPFLTELEIFGCRNLSSVEQLVHPAYIPAIKKIKIWHCPSLESCGSFVGFHCLEELEVTKCPNINNSQCLVSPSLKMLVLGDSGSSPAGINCGNLAENIECCSLTNFKLSCDGLTSIQLQNWNVPALLELNISHCGSLKSIGQSGQIFPNISVCGSTVRGGFSFLTSLRIHKCDKLSTIDKLLSEEYLPVVDEIEFTECDKLVSLPVEIGSLSCLRRLKIAECASIRWPSGLVFPSSLQRLYLMDCGDMSAFVHSCLQSLTCLVSLTLKKCPGLTFIPEQVWSSSLKSLEQLLIAQCPDLVSIGGARAIAEVPTVYITNCPKLEDLKQLTRGSHFNW</sequence>
<dbReference type="InterPro" id="IPR032675">
    <property type="entry name" value="LRR_dom_sf"/>
</dbReference>
<dbReference type="PANTHER" id="PTHR36766:SF40">
    <property type="entry name" value="DISEASE RESISTANCE PROTEIN RGA3"/>
    <property type="match status" value="1"/>
</dbReference>
<dbReference type="Gramene" id="TraesRN3B0101445200.1">
    <property type="protein sequence ID" value="TraesRN3B0101445200.1"/>
    <property type="gene ID" value="TraesRN3B0101445200"/>
</dbReference>
<dbReference type="GO" id="GO:0006952">
    <property type="term" value="P:defense response"/>
    <property type="evidence" value="ECO:0007669"/>
    <property type="project" value="UniProtKB-KW"/>
</dbReference>
<evidence type="ECO:0000259" key="10">
    <source>
        <dbReference type="Pfam" id="PF23559"/>
    </source>
</evidence>
<dbReference type="PANTHER" id="PTHR36766">
    <property type="entry name" value="PLANT BROAD-SPECTRUM MILDEW RESISTANCE PROTEIN RPW8"/>
    <property type="match status" value="1"/>
</dbReference>
<keyword evidence="2" id="KW-0433">Leucine-rich repeat</keyword>
<dbReference type="Gene3D" id="1.10.10.10">
    <property type="entry name" value="Winged helix-like DNA-binding domain superfamily/Winged helix DNA-binding domain"/>
    <property type="match status" value="1"/>
</dbReference>
<dbReference type="EnsemblPlants" id="TraesCS3B02G576700.1">
    <property type="protein sequence ID" value="TraesCS3B02G576700.1"/>
    <property type="gene ID" value="TraesCS3B02G576700"/>
</dbReference>
<evidence type="ECO:0000256" key="5">
    <source>
        <dbReference type="ARBA" id="ARBA00022821"/>
    </source>
</evidence>
<reference evidence="12" key="1">
    <citation type="submission" date="2018-08" db="EMBL/GenBank/DDBJ databases">
        <authorList>
            <person name="Rossello M."/>
        </authorList>
    </citation>
    <scope>NUCLEOTIDE SEQUENCE [LARGE SCALE GENOMIC DNA]</scope>
    <source>
        <strain evidence="12">cv. Chinese Spring</strain>
    </source>
</reference>
<evidence type="ECO:0000256" key="3">
    <source>
        <dbReference type="ARBA" id="ARBA00022737"/>
    </source>
</evidence>
<dbReference type="InterPro" id="IPR056789">
    <property type="entry name" value="LRR_R13L1-DRL21"/>
</dbReference>
<dbReference type="Gramene" id="TraesCLE_scaffold_201047_01G000100.1">
    <property type="protein sequence ID" value="TraesCLE_scaffold_201047_01G000100.1"/>
    <property type="gene ID" value="TraesCLE_scaffold_201047_01G000100"/>
</dbReference>
<dbReference type="STRING" id="4565.A0A3B6FYJ3"/>
<feature type="domain" description="Disease resistance protein winged helix" evidence="10">
    <location>
        <begin position="521"/>
        <end position="585"/>
    </location>
</feature>
<dbReference type="PRINTS" id="PR00364">
    <property type="entry name" value="DISEASERSIST"/>
</dbReference>
<evidence type="ECO:0000256" key="1">
    <source>
        <dbReference type="ARBA" id="ARBA00008894"/>
    </source>
</evidence>
<evidence type="ECO:0000256" key="4">
    <source>
        <dbReference type="ARBA" id="ARBA00022741"/>
    </source>
</evidence>
<accession>A0A3B6FYJ3</accession>
<evidence type="ECO:0000259" key="9">
    <source>
        <dbReference type="Pfam" id="PF18052"/>
    </source>
</evidence>
<dbReference type="SUPFAM" id="SSF52047">
    <property type="entry name" value="RNI-like"/>
    <property type="match status" value="1"/>
</dbReference>
<dbReference type="AlphaFoldDB" id="A0A3B6FYJ3"/>
<dbReference type="Gramene" id="TraesCS3B03G1440600.1">
    <property type="protein sequence ID" value="TraesCS3B03G1440600.1.CDS"/>
    <property type="gene ID" value="TraesCS3B03G1440600"/>
</dbReference>
<dbReference type="InterPro" id="IPR027417">
    <property type="entry name" value="P-loop_NTPase"/>
</dbReference>
<dbReference type="Gene3D" id="3.40.50.300">
    <property type="entry name" value="P-loop containing nucleotide triphosphate hydrolases"/>
    <property type="match status" value="1"/>
</dbReference>
<keyword evidence="6" id="KW-0067">ATP-binding</keyword>
<dbReference type="Pfam" id="PF23559">
    <property type="entry name" value="WHD_DRP"/>
    <property type="match status" value="1"/>
</dbReference>
<feature type="region of interest" description="Disordered" evidence="7">
    <location>
        <begin position="1"/>
        <end position="25"/>
    </location>
</feature>
<dbReference type="GO" id="GO:0043531">
    <property type="term" value="F:ADP binding"/>
    <property type="evidence" value="ECO:0007669"/>
    <property type="project" value="InterPro"/>
</dbReference>
<dbReference type="InterPro" id="IPR058922">
    <property type="entry name" value="WHD_DRP"/>
</dbReference>
<evidence type="ECO:0000256" key="2">
    <source>
        <dbReference type="ARBA" id="ARBA00022614"/>
    </source>
</evidence>
<dbReference type="InterPro" id="IPR041118">
    <property type="entry name" value="Rx_N"/>
</dbReference>
<dbReference type="InterPro" id="IPR002182">
    <property type="entry name" value="NB-ARC"/>
</dbReference>
<dbReference type="Gramene" id="TraesCAD_scaffold_005483_01G000100.1">
    <property type="protein sequence ID" value="TraesCAD_scaffold_005483_01G000100.1"/>
    <property type="gene ID" value="TraesCAD_scaffold_005483_01G000100"/>
</dbReference>
<dbReference type="Pfam" id="PF00931">
    <property type="entry name" value="NB-ARC"/>
    <property type="match status" value="1"/>
</dbReference>
<dbReference type="SUPFAM" id="SSF52540">
    <property type="entry name" value="P-loop containing nucleoside triphosphate hydrolases"/>
    <property type="match status" value="1"/>
</dbReference>